<keyword evidence="3" id="KW-1185">Reference proteome</keyword>
<feature type="compositionally biased region" description="Basic and acidic residues" evidence="1">
    <location>
        <begin position="36"/>
        <end position="45"/>
    </location>
</feature>
<protein>
    <submittedName>
        <fullName evidence="2">Uncharacterized protein</fullName>
    </submittedName>
</protein>
<evidence type="ECO:0000313" key="2">
    <source>
        <dbReference type="EMBL" id="KXA97168.1"/>
    </source>
</evidence>
<reference evidence="2 3" key="1">
    <citation type="journal article" date="2016" name="Sci. Rep.">
        <title>Metabolic traits of an uncultured archaeal lineage -MSBL1- from brine pools of the Red Sea.</title>
        <authorList>
            <person name="Mwirichia R."/>
            <person name="Alam I."/>
            <person name="Rashid M."/>
            <person name="Vinu M."/>
            <person name="Ba-Alawi W."/>
            <person name="Anthony Kamau A."/>
            <person name="Kamanda Ngugi D."/>
            <person name="Goker M."/>
            <person name="Klenk H.P."/>
            <person name="Bajic V."/>
            <person name="Stingl U."/>
        </authorList>
    </citation>
    <scope>NUCLEOTIDE SEQUENCE [LARGE SCALE GENOMIC DNA]</scope>
    <source>
        <strain evidence="2">SCGC-AAA259I09</strain>
    </source>
</reference>
<name>A0A133USJ9_9EURY</name>
<feature type="region of interest" description="Disordered" evidence="1">
    <location>
        <begin position="1"/>
        <end position="46"/>
    </location>
</feature>
<proteinExistence type="predicted"/>
<dbReference type="EMBL" id="LHXR01000041">
    <property type="protein sequence ID" value="KXA97168.1"/>
    <property type="molecule type" value="Genomic_DNA"/>
</dbReference>
<organism evidence="2 3">
    <name type="scientific">candidate division MSBL1 archaeon SCGC-AAA259I09</name>
    <dbReference type="NCBI Taxonomy" id="1698267"/>
    <lineage>
        <taxon>Archaea</taxon>
        <taxon>Methanobacteriati</taxon>
        <taxon>Methanobacteriota</taxon>
        <taxon>candidate division MSBL1</taxon>
    </lineage>
</organism>
<evidence type="ECO:0000313" key="3">
    <source>
        <dbReference type="Proteomes" id="UP000070463"/>
    </source>
</evidence>
<comment type="caution">
    <text evidence="2">The sequence shown here is derived from an EMBL/GenBank/DDBJ whole genome shotgun (WGS) entry which is preliminary data.</text>
</comment>
<dbReference type="Proteomes" id="UP000070463">
    <property type="component" value="Unassembled WGS sequence"/>
</dbReference>
<evidence type="ECO:0000256" key="1">
    <source>
        <dbReference type="SAM" id="MobiDB-lite"/>
    </source>
</evidence>
<feature type="compositionally biased region" description="Basic residues" evidence="1">
    <location>
        <begin position="1"/>
        <end position="13"/>
    </location>
</feature>
<sequence>MSRRDHGKKRFVLRSHGGNIGRGETDIIPRGNGRSDQAHRQEARSGEQNWELIKDFIAHTSTGSEESLFVVLHSGYQVHFDSDFDALIDHLTQAIVGESVVSARSKEPQHWSEFLKEYMEEERDEMKHIVRSTHEDALRLLFWILLKNEVSKKREAVLEGTLAEAKGR</sequence>
<accession>A0A133USJ9</accession>
<dbReference type="AlphaFoldDB" id="A0A133USJ9"/>
<gene>
    <name evidence="2" type="ORF">AKJ37_03535</name>
</gene>